<sequence length="326" mass="36215">MDGHQPSVLVTGGSGYLGQFVVEHLGLLGYKVVFTHYTTAAPAFRWADITAQWVDLATGEGLAECFDVHKPFSAIINTAAMSQPTLCGRDPALARSVNVPQKLVTILKEHFPEPAQQPLLVHLSTDNVYDGSKAGWKEEDACEPVNAYGASKLEAEHYLQANWRKLVILRCSIIYGPQSPVPVARPLFLQFIAQQLAEQKLTTFFYDEFRSPVYVMDVVNILVKLLAMSEAPIGRVYNVGGPHRLSRLDMARQVAEVWGLSSEAIVPAPCSSVQRPVRSPADISMDSSRLEDELGVQMTSFREALRQMHETDSRNRDAQDIDFERT</sequence>
<dbReference type="InterPro" id="IPR029903">
    <property type="entry name" value="RmlD-like-bd"/>
</dbReference>
<name>A0AAV1I9I5_9CHLO</name>
<dbReference type="Pfam" id="PF04321">
    <property type="entry name" value="RmlD_sub_bind"/>
    <property type="match status" value="1"/>
</dbReference>
<dbReference type="AlphaFoldDB" id="A0AAV1I9I5"/>
<reference evidence="2 3" key="1">
    <citation type="submission" date="2023-10" db="EMBL/GenBank/DDBJ databases">
        <authorList>
            <person name="Maclean D."/>
            <person name="Macfadyen A."/>
        </authorList>
    </citation>
    <scope>NUCLEOTIDE SEQUENCE [LARGE SCALE GENOMIC DNA]</scope>
</reference>
<dbReference type="PANTHER" id="PTHR43242">
    <property type="entry name" value="NAD(P)-BINDING ROSSMANN-FOLD SUPERFAMILY PROTEIN"/>
    <property type="match status" value="1"/>
</dbReference>
<dbReference type="Gene3D" id="3.40.50.720">
    <property type="entry name" value="NAD(P)-binding Rossmann-like Domain"/>
    <property type="match status" value="1"/>
</dbReference>
<gene>
    <name evidence="2" type="ORF">CVIRNUC_006735</name>
</gene>
<dbReference type="EMBL" id="CAUYUE010000008">
    <property type="protein sequence ID" value="CAK0783536.1"/>
    <property type="molecule type" value="Genomic_DNA"/>
</dbReference>
<dbReference type="PANTHER" id="PTHR43242:SF1">
    <property type="entry name" value="NAD(P)-BINDING ROSSMANN-FOLD SUPERFAMILY PROTEIN"/>
    <property type="match status" value="1"/>
</dbReference>
<dbReference type="SUPFAM" id="SSF51735">
    <property type="entry name" value="NAD(P)-binding Rossmann-fold domains"/>
    <property type="match status" value="1"/>
</dbReference>
<accession>A0AAV1I9I5</accession>
<dbReference type="InterPro" id="IPR036291">
    <property type="entry name" value="NAD(P)-bd_dom_sf"/>
</dbReference>
<protein>
    <recommendedName>
        <fullName evidence="1">RmlD-like substrate binding domain-containing protein</fullName>
    </recommendedName>
</protein>
<evidence type="ECO:0000313" key="3">
    <source>
        <dbReference type="Proteomes" id="UP001314263"/>
    </source>
</evidence>
<proteinExistence type="predicted"/>
<dbReference type="CDD" id="cd05254">
    <property type="entry name" value="dTDP_HR_like_SDR_e"/>
    <property type="match status" value="1"/>
</dbReference>
<feature type="domain" description="RmlD-like substrate binding" evidence="1">
    <location>
        <begin position="8"/>
        <end position="310"/>
    </location>
</feature>
<organism evidence="2 3">
    <name type="scientific">Coccomyxa viridis</name>
    <dbReference type="NCBI Taxonomy" id="1274662"/>
    <lineage>
        <taxon>Eukaryota</taxon>
        <taxon>Viridiplantae</taxon>
        <taxon>Chlorophyta</taxon>
        <taxon>core chlorophytes</taxon>
        <taxon>Trebouxiophyceae</taxon>
        <taxon>Trebouxiophyceae incertae sedis</taxon>
        <taxon>Coccomyxaceae</taxon>
        <taxon>Coccomyxa</taxon>
    </lineage>
</organism>
<dbReference type="Proteomes" id="UP001314263">
    <property type="component" value="Unassembled WGS sequence"/>
</dbReference>
<evidence type="ECO:0000313" key="2">
    <source>
        <dbReference type="EMBL" id="CAK0783536.1"/>
    </source>
</evidence>
<keyword evidence="3" id="KW-1185">Reference proteome</keyword>
<comment type="caution">
    <text evidence="2">The sequence shown here is derived from an EMBL/GenBank/DDBJ whole genome shotgun (WGS) entry which is preliminary data.</text>
</comment>
<evidence type="ECO:0000259" key="1">
    <source>
        <dbReference type="Pfam" id="PF04321"/>
    </source>
</evidence>